<sequence>MDLMIYLTGTAGRLKSPLSTQLENESNNDRGPSTKHSTRHKSEDLDGRVILSRNHQKQDAQLSEDLNAHKVAPLNVRNSFRVKKSSFELESSNHADNEGFEGHSVQGKVYGPSANQNHHSSEWLSMRPLVLCEDELMTLTASGRGYMHLMVDRVDASPISLFRVPPNCGYHLKTTWRDLVMMAPYNGCYIRQENGNYVLSMLWWGSPVKIACPIPPWSAVSVQCSHFGVAVQILRADVARSLRVAEDGGWVPFVSEECAYRVESHPDDLIYFAPFAASCVTIDNGVHLMLLLDGREIVFSCPRPPPISMSPGEPAKLHDYIPESVSSPPSTAHPPTSAWQPISQLPHFQYPGLTPFPGTRPPLSGRYAGRYPISPTEPSYHGPRDYSKSPAQDPTPTPTSPPQSPSPATRQSSPASPTDLPPFPQYHPRHTLYPAPHLPLPERRPGYYPFYPIKPGHLSNYVEQVTPVFSPIPTDPPQKPSPATRPASLPPGSRESSMFLPPHPHRHPGQAQHPDLYQRLPGRYPSRYPIYPLGPGRRPESDPDPHTPGPTLLPASPPQTHSPVNQPSVHPPRPTVYPPHLRPHVHPGPSAHPGLNQPDPEGYPGQYVIHPIGPGHDPYRPRNDPDTPPQGLPPDPASSPQSHYPAALPPGLWDHPLSRFYPHHHPPKPPHPGLYHPLPGKHPEQYPNYPLGPDHHPYRGYPDPPVPDPTPVLVSPQAPTSVTQPSVHPPVSRDPLLSLFYPPHLLPGQYPGLYHPPPGRYTDPLSPGATPVLPSPQTPTLSPQAASVPVPPYHRHVHPGQSAHPGLYQPDPEGYPGQYVIHPIGPGHDPYRPRNDPDTPPQGPLPDPGSSPQSHYPAVLPPGLWDHPLSRFYPHHHPPKPPHPGLYHPLPGKHPEQYPNYPLGPDHHPYRGYPDPPVPDPTPVLVSPQAPTSVTQPSVHPLFYPPHLPPGQYPGLHYPPPGRYPGQYIIYPIGAGHDSYRPGKAPDTPTQGPISDPTSSFQIPSHATRAVKIPAGPQDPPRPTVYPPYHRPPPVTCPPYAQTFCGYYPYSVPGSRFQPQDPISFILTPSPPLSPPPGPPAPKTALPDISPPPGGASLPTTSFVSPSPLPPEVSPFAELHAEPSLRCLVGHMMVLLPSALPDSVQVKDKDKGWVSISSAPEACRYILQMRKGGGVILYSPLPACHSQTTALDPDHFSFPMRIWDTSLGQYSSLKLLCPSSQPTVAPSPSPAPTSLLEQSPSRPPSPTKPQVSCSARHMSVDLPTGPVSGIVIRDIKGKEVNLTDAPVHCGYVASKEKDGAITLNLPFRSCHMAVQGGMHRIDVLYTTRHGHTREAHLSCPVSMAGSSAECDLPREQRLPCGLDPPSQEVCLSLGCCYSDKYSSCYYPMDECTTDRHFVFLVPASITDPPLSPGLLATTGDPACTPERVTPDYALFKIPLEGCGAHKYEVGQSVIYMVEIVKGIQAISLHYGTITRDSPLRLLVECRYTPSSMASVGYMVKSPSLGPSIQAHGVFGVQLRIAKDREYSSYYPQYHRPLQMLLGKHLYLEVRLLNPPDENVVLLVHYCVAYPRSGQAAWVLLYNGCPNPLDPVPEMPYPTLTALNVPKGQTRRFTISTFQFLSSEQALMDDHEEIYFMCSTEVCSPQDGPCSEGCLDQERDGRRPRTEIPDE</sequence>
<organism evidence="1 2">
    <name type="scientific">Dallia pectoralis</name>
    <name type="common">Alaska blackfish</name>
    <dbReference type="NCBI Taxonomy" id="75939"/>
    <lineage>
        <taxon>Eukaryota</taxon>
        <taxon>Metazoa</taxon>
        <taxon>Chordata</taxon>
        <taxon>Craniata</taxon>
        <taxon>Vertebrata</taxon>
        <taxon>Euteleostomi</taxon>
        <taxon>Actinopterygii</taxon>
        <taxon>Neopterygii</taxon>
        <taxon>Teleostei</taxon>
        <taxon>Protacanthopterygii</taxon>
        <taxon>Esociformes</taxon>
        <taxon>Umbridae</taxon>
        <taxon>Dallia</taxon>
    </lineage>
</organism>
<accession>A0ACC2GDN1</accession>
<dbReference type="EMBL" id="CM055741">
    <property type="protein sequence ID" value="KAJ8001789.1"/>
    <property type="molecule type" value="Genomic_DNA"/>
</dbReference>
<reference evidence="1" key="1">
    <citation type="submission" date="2021-05" db="EMBL/GenBank/DDBJ databases">
        <authorList>
            <person name="Pan Q."/>
            <person name="Jouanno E."/>
            <person name="Zahm M."/>
            <person name="Klopp C."/>
            <person name="Cabau C."/>
            <person name="Louis A."/>
            <person name="Berthelot C."/>
            <person name="Parey E."/>
            <person name="Roest Crollius H."/>
            <person name="Montfort J."/>
            <person name="Robinson-Rechavi M."/>
            <person name="Bouchez O."/>
            <person name="Lampietro C."/>
            <person name="Lopez Roques C."/>
            <person name="Donnadieu C."/>
            <person name="Postlethwait J."/>
            <person name="Bobe J."/>
            <person name="Dillon D."/>
            <person name="Chandos A."/>
            <person name="von Hippel F."/>
            <person name="Guiguen Y."/>
        </authorList>
    </citation>
    <scope>NUCLEOTIDE SEQUENCE</scope>
    <source>
        <strain evidence="1">YG-Jan2019</strain>
    </source>
</reference>
<dbReference type="Proteomes" id="UP001157502">
    <property type="component" value="Chromosome 14"/>
</dbReference>
<evidence type="ECO:0000313" key="2">
    <source>
        <dbReference type="Proteomes" id="UP001157502"/>
    </source>
</evidence>
<comment type="caution">
    <text evidence="1">The sequence shown here is derived from an EMBL/GenBank/DDBJ whole genome shotgun (WGS) entry which is preliminary data.</text>
</comment>
<protein>
    <submittedName>
        <fullName evidence="1">Uncharacterized protein</fullName>
    </submittedName>
</protein>
<keyword evidence="2" id="KW-1185">Reference proteome</keyword>
<name>A0ACC2GDN1_DALPE</name>
<gene>
    <name evidence="1" type="ORF">DPEC_G00173080</name>
</gene>
<evidence type="ECO:0000313" key="1">
    <source>
        <dbReference type="EMBL" id="KAJ8001789.1"/>
    </source>
</evidence>
<proteinExistence type="predicted"/>